<reference evidence="1 2" key="1">
    <citation type="journal article" date="2014" name="BMC Genomics">
        <title>Genome sequencing of four Aureobasidium pullulans varieties: biotechnological potential, stress tolerance, and description of new species.</title>
        <authorList>
            <person name="Gostin Ar C."/>
            <person name="Ohm R.A."/>
            <person name="Kogej T."/>
            <person name="Sonjak S."/>
            <person name="Turk M."/>
            <person name="Zajc J."/>
            <person name="Zalar P."/>
            <person name="Grube M."/>
            <person name="Sun H."/>
            <person name="Han J."/>
            <person name="Sharma A."/>
            <person name="Chiniquy J."/>
            <person name="Ngan C.Y."/>
            <person name="Lipzen A."/>
            <person name="Barry K."/>
            <person name="Grigoriev I.V."/>
            <person name="Gunde-Cimerman N."/>
        </authorList>
    </citation>
    <scope>NUCLEOTIDE SEQUENCE [LARGE SCALE GENOMIC DNA]</scope>
    <source>
        <strain evidence="1 2">CBS 147.97</strain>
    </source>
</reference>
<dbReference type="OrthoDB" id="3829832at2759"/>
<gene>
    <name evidence="1" type="ORF">M436DRAFT_66777</name>
</gene>
<dbReference type="EMBL" id="KL584719">
    <property type="protein sequence ID" value="KEQ69924.1"/>
    <property type="molecule type" value="Genomic_DNA"/>
</dbReference>
<dbReference type="GeneID" id="25414110"/>
<evidence type="ECO:0000313" key="2">
    <source>
        <dbReference type="Proteomes" id="UP000027730"/>
    </source>
</evidence>
<dbReference type="RefSeq" id="XP_013424133.1">
    <property type="nucleotide sequence ID" value="XM_013568679.1"/>
</dbReference>
<dbReference type="HOGENOM" id="CLU_1011881_0_0_1"/>
<accession>A0A074WEE7</accession>
<dbReference type="Proteomes" id="UP000027730">
    <property type="component" value="Unassembled WGS sequence"/>
</dbReference>
<keyword evidence="2" id="KW-1185">Reference proteome</keyword>
<proteinExistence type="predicted"/>
<name>A0A074WEE7_9PEZI</name>
<evidence type="ECO:0000313" key="1">
    <source>
        <dbReference type="EMBL" id="KEQ69924.1"/>
    </source>
</evidence>
<sequence length="275" mass="31495">MVTFELSHRVATGKQQAKQLAKGLKTLHRTLKDTNTDATVLQDLNLHVAKAQEPSSEAFLFIEKEAENARKITTFITTHTISEVVARLAKQAHLSSKSSLAVLVLRYYFSGFNGEINRKNLETRLKAAEEEEEVGSLGDFPWTSSFEDVMEKYRGRVETLAVEMIVEEVKGMVEREYEMKDEFKDVYLPYLYQRPVLSSGRKLTKEYALLTITLATDAEEKREQGFKIAGPLNPWFSFLSEPDLICTRARKKVMGLCRMFRGRFMDEETTVNKKC</sequence>
<protein>
    <submittedName>
        <fullName evidence="1">Uncharacterized protein</fullName>
    </submittedName>
</protein>
<organism evidence="1 2">
    <name type="scientific">Aureobasidium namibiae CBS 147.97</name>
    <dbReference type="NCBI Taxonomy" id="1043004"/>
    <lineage>
        <taxon>Eukaryota</taxon>
        <taxon>Fungi</taxon>
        <taxon>Dikarya</taxon>
        <taxon>Ascomycota</taxon>
        <taxon>Pezizomycotina</taxon>
        <taxon>Dothideomycetes</taxon>
        <taxon>Dothideomycetidae</taxon>
        <taxon>Dothideales</taxon>
        <taxon>Saccotheciaceae</taxon>
        <taxon>Aureobasidium</taxon>
    </lineage>
</organism>
<dbReference type="AlphaFoldDB" id="A0A074WEE7"/>